<comment type="similarity">
    <text evidence="1">Belongs to the sirtuin family. Class I subfamily.</text>
</comment>
<feature type="region of interest" description="Disordered" evidence="5">
    <location>
        <begin position="593"/>
        <end position="624"/>
    </location>
</feature>
<comment type="caution">
    <text evidence="4">Lacks conserved residue(s) required for the propagation of feature annotation.</text>
</comment>
<dbReference type="GO" id="GO:0031934">
    <property type="term" value="C:mating-type region heterochromatin"/>
    <property type="evidence" value="ECO:0007669"/>
    <property type="project" value="TreeGrafter"/>
</dbReference>
<dbReference type="GO" id="GO:0017136">
    <property type="term" value="F:histone deacetylase activity, NAD-dependent"/>
    <property type="evidence" value="ECO:0007669"/>
    <property type="project" value="TreeGrafter"/>
</dbReference>
<comment type="caution">
    <text evidence="7">The sequence shown here is derived from an EMBL/GenBank/DDBJ whole genome shotgun (WGS) entry which is preliminary data.</text>
</comment>
<proteinExistence type="inferred from homology"/>
<dbReference type="PANTHER" id="PTHR11085">
    <property type="entry name" value="NAD-DEPENDENT PROTEIN DEACYLASE SIRTUIN-5, MITOCHONDRIAL-RELATED"/>
    <property type="match status" value="1"/>
</dbReference>
<dbReference type="GO" id="GO:0006282">
    <property type="term" value="P:regulation of DNA repair"/>
    <property type="evidence" value="ECO:0007669"/>
    <property type="project" value="TreeGrafter"/>
</dbReference>
<feature type="compositionally biased region" description="Basic and acidic residues" evidence="5">
    <location>
        <begin position="56"/>
        <end position="75"/>
    </location>
</feature>
<protein>
    <submittedName>
        <fullName evidence="7">NAD-dependent protein deacetylase hst4</fullName>
    </submittedName>
</protein>
<evidence type="ECO:0000259" key="6">
    <source>
        <dbReference type="PROSITE" id="PS50305"/>
    </source>
</evidence>
<dbReference type="InterPro" id="IPR050134">
    <property type="entry name" value="NAD-dep_sirtuin_deacylases"/>
</dbReference>
<feature type="region of interest" description="Disordered" evidence="5">
    <location>
        <begin position="453"/>
        <end position="577"/>
    </location>
</feature>
<gene>
    <name evidence="7" type="ORF">BK809_0003043</name>
</gene>
<name>A0A1S8BLC1_9PEZI</name>
<dbReference type="SUPFAM" id="SSF52467">
    <property type="entry name" value="DHS-like NAD/FAD-binding domain"/>
    <property type="match status" value="1"/>
</dbReference>
<accession>A0A1S8BLC1</accession>
<evidence type="ECO:0000256" key="3">
    <source>
        <dbReference type="ARBA" id="ARBA00023027"/>
    </source>
</evidence>
<sequence length="624" mass="67868">MASDAYCAGSSRESSPLSSPPSSPCPPSDYGFPSPPPSQDPSTKGSPLPDAMEPTRACDDDGPPRKKRRTAEPKPRVTRHLNLQEDIVDETERDALDLLLKVLHKKRKIVMIVGAGISVAAGIPDFRSSKGLFNTLKQQHNLKSSGKDLFDASVYRDPDTTATFHEMVRSLSQQARLARPTAFHQLIATLADEGRLLRLYSQNVDGIETSLKPLATQIPLPQKGPWPKTVLLHGGLEKMVCAKCNDVTDFEPELFHGPIPPPCKTCEEADQVRTQHAGKRSHGIGLLRPRMVLYNENGPDDEAIGSVTTADLRARPDAVIVVGTTLKVPGVRRITREMVNTVRDRKDGLTVWVNNEPEPKGVDLENCWDLVVRGPCDAVARQAALRIWNDRSDAMAKILTDEEYLAAKQKPSPEVRIMNSPRKDRVLQVKGIPTPASSPKIEPQDHLIEEEIVVASKPCTPSKKATAQTKGKGKSKNMSNVPLAERPKPKSTNTKTTAPRKKAAPKKKSNAPAKPNDKITNAFSASKPAAQNTPDVKIKPQRRGKKTESGNGPMAPVSPQSAKNNTAPPHNDPHTPKALSLETKQIKTEINADVAAGTGEGPNALTGTISPTGYYPKDMEKLLH</sequence>
<feature type="domain" description="Deacetylase sirtuin-type" evidence="6">
    <location>
        <begin position="89"/>
        <end position="401"/>
    </location>
</feature>
<feature type="compositionally biased region" description="Basic residues" evidence="5">
    <location>
        <begin position="498"/>
        <end position="509"/>
    </location>
</feature>
<dbReference type="Gene3D" id="3.40.50.1220">
    <property type="entry name" value="TPP-binding domain"/>
    <property type="match status" value="1"/>
</dbReference>
<keyword evidence="3" id="KW-0520">NAD</keyword>
<dbReference type="GO" id="GO:1990414">
    <property type="term" value="P:replication-born double-strand break repair via sister chromatid exchange"/>
    <property type="evidence" value="ECO:0007669"/>
    <property type="project" value="TreeGrafter"/>
</dbReference>
<dbReference type="OrthoDB" id="2919105at2759"/>
<dbReference type="GO" id="GO:0000122">
    <property type="term" value="P:negative regulation of transcription by RNA polymerase II"/>
    <property type="evidence" value="ECO:0007669"/>
    <property type="project" value="TreeGrafter"/>
</dbReference>
<dbReference type="InterPro" id="IPR026591">
    <property type="entry name" value="Sirtuin_cat_small_dom_sf"/>
</dbReference>
<dbReference type="InterPro" id="IPR026590">
    <property type="entry name" value="Ssirtuin_cat_dom"/>
</dbReference>
<feature type="compositionally biased region" description="Pro residues" evidence="5">
    <location>
        <begin position="18"/>
        <end position="39"/>
    </location>
</feature>
<dbReference type="PANTHER" id="PTHR11085:SF15">
    <property type="entry name" value="NAD-DEPENDENT HISTONE DEACETYLASE HST4"/>
    <property type="match status" value="1"/>
</dbReference>
<dbReference type="STRING" id="420778.A0A1S8BLC1"/>
<dbReference type="Gene3D" id="3.30.1600.10">
    <property type="entry name" value="SIR2/SIRT2 'Small Domain"/>
    <property type="match status" value="1"/>
</dbReference>
<reference evidence="7 8" key="1">
    <citation type="submission" date="2017-01" db="EMBL/GenBank/DDBJ databases">
        <title>Draft genome sequence of Diplodia seriata F98.1, a fungal species involved in grapevine trunk diseases.</title>
        <authorList>
            <person name="Robert-Siegwald G."/>
            <person name="Vallet J."/>
            <person name="Abou-Mansour E."/>
            <person name="Xu J."/>
            <person name="Rey P."/>
            <person name="Bertsch C."/>
            <person name="Rego C."/>
            <person name="Larignon P."/>
            <person name="Fontaine F."/>
            <person name="Lebrun M.-H."/>
        </authorList>
    </citation>
    <scope>NUCLEOTIDE SEQUENCE [LARGE SCALE GENOMIC DNA]</scope>
    <source>
        <strain evidence="7 8">F98.1</strain>
    </source>
</reference>
<dbReference type="Proteomes" id="UP000190776">
    <property type="component" value="Unassembled WGS sequence"/>
</dbReference>
<evidence type="ECO:0000313" key="8">
    <source>
        <dbReference type="Proteomes" id="UP000190776"/>
    </source>
</evidence>
<evidence type="ECO:0000256" key="2">
    <source>
        <dbReference type="ARBA" id="ARBA00022679"/>
    </source>
</evidence>
<keyword evidence="2" id="KW-0808">Transferase</keyword>
<dbReference type="EMBL" id="MSZU01000075">
    <property type="protein sequence ID" value="OMP88286.1"/>
    <property type="molecule type" value="Genomic_DNA"/>
</dbReference>
<organism evidence="7 8">
    <name type="scientific">Diplodia seriata</name>
    <dbReference type="NCBI Taxonomy" id="420778"/>
    <lineage>
        <taxon>Eukaryota</taxon>
        <taxon>Fungi</taxon>
        <taxon>Dikarya</taxon>
        <taxon>Ascomycota</taxon>
        <taxon>Pezizomycotina</taxon>
        <taxon>Dothideomycetes</taxon>
        <taxon>Dothideomycetes incertae sedis</taxon>
        <taxon>Botryosphaeriales</taxon>
        <taxon>Botryosphaeriaceae</taxon>
        <taxon>Diplodia</taxon>
    </lineage>
</organism>
<evidence type="ECO:0000256" key="4">
    <source>
        <dbReference type="PROSITE-ProRule" id="PRU00236"/>
    </source>
</evidence>
<dbReference type="InterPro" id="IPR029035">
    <property type="entry name" value="DHS-like_NAD/FAD-binding_dom"/>
</dbReference>
<evidence type="ECO:0000256" key="5">
    <source>
        <dbReference type="SAM" id="MobiDB-lite"/>
    </source>
</evidence>
<dbReference type="GO" id="GO:0031508">
    <property type="term" value="P:pericentric heterochromatin formation"/>
    <property type="evidence" value="ECO:0007669"/>
    <property type="project" value="TreeGrafter"/>
</dbReference>
<dbReference type="PROSITE" id="PS50305">
    <property type="entry name" value="SIRTUIN"/>
    <property type="match status" value="1"/>
</dbReference>
<dbReference type="Pfam" id="PF02146">
    <property type="entry name" value="SIR2"/>
    <property type="match status" value="1"/>
</dbReference>
<dbReference type="GO" id="GO:0070403">
    <property type="term" value="F:NAD+ binding"/>
    <property type="evidence" value="ECO:0007669"/>
    <property type="project" value="InterPro"/>
</dbReference>
<dbReference type="InterPro" id="IPR003000">
    <property type="entry name" value="Sirtuin"/>
</dbReference>
<feature type="compositionally biased region" description="Polar residues" evidence="5">
    <location>
        <begin position="558"/>
        <end position="568"/>
    </location>
</feature>
<dbReference type="GO" id="GO:0005634">
    <property type="term" value="C:nucleus"/>
    <property type="evidence" value="ECO:0007669"/>
    <property type="project" value="TreeGrafter"/>
</dbReference>
<feature type="compositionally biased region" description="Polar residues" evidence="5">
    <location>
        <begin position="519"/>
        <end position="534"/>
    </location>
</feature>
<evidence type="ECO:0000256" key="1">
    <source>
        <dbReference type="ARBA" id="ARBA00006924"/>
    </source>
</evidence>
<dbReference type="AlphaFoldDB" id="A0A1S8BLC1"/>
<evidence type="ECO:0000313" key="7">
    <source>
        <dbReference type="EMBL" id="OMP88286.1"/>
    </source>
</evidence>
<feature type="region of interest" description="Disordered" evidence="5">
    <location>
        <begin position="1"/>
        <end position="78"/>
    </location>
</feature>